<sequence length="51" mass="5878">MVHLVMLNGFMVPVPEWFQSILDQVEPEPVGTGFNRFRFRGKKLGTGTIHY</sequence>
<dbReference type="AlphaFoldDB" id="A0A2Z7D2K2"/>
<evidence type="ECO:0000313" key="2">
    <source>
        <dbReference type="Proteomes" id="UP000250235"/>
    </source>
</evidence>
<evidence type="ECO:0000313" key="1">
    <source>
        <dbReference type="EMBL" id="KZV53485.1"/>
    </source>
</evidence>
<proteinExistence type="predicted"/>
<keyword evidence="2" id="KW-1185">Reference proteome</keyword>
<reference evidence="1 2" key="1">
    <citation type="journal article" date="2015" name="Proc. Natl. Acad. Sci. U.S.A.">
        <title>The resurrection genome of Boea hygrometrica: A blueprint for survival of dehydration.</title>
        <authorList>
            <person name="Xiao L."/>
            <person name="Yang G."/>
            <person name="Zhang L."/>
            <person name="Yang X."/>
            <person name="Zhao S."/>
            <person name="Ji Z."/>
            <person name="Zhou Q."/>
            <person name="Hu M."/>
            <person name="Wang Y."/>
            <person name="Chen M."/>
            <person name="Xu Y."/>
            <person name="Jin H."/>
            <person name="Xiao X."/>
            <person name="Hu G."/>
            <person name="Bao F."/>
            <person name="Hu Y."/>
            <person name="Wan P."/>
            <person name="Li L."/>
            <person name="Deng X."/>
            <person name="Kuang T."/>
            <person name="Xiang C."/>
            <person name="Zhu J.K."/>
            <person name="Oliver M.J."/>
            <person name="He Y."/>
        </authorList>
    </citation>
    <scope>NUCLEOTIDE SEQUENCE [LARGE SCALE GENOMIC DNA]</scope>
    <source>
        <strain evidence="2">cv. XS01</strain>
    </source>
</reference>
<organism evidence="1 2">
    <name type="scientific">Dorcoceras hygrometricum</name>
    <dbReference type="NCBI Taxonomy" id="472368"/>
    <lineage>
        <taxon>Eukaryota</taxon>
        <taxon>Viridiplantae</taxon>
        <taxon>Streptophyta</taxon>
        <taxon>Embryophyta</taxon>
        <taxon>Tracheophyta</taxon>
        <taxon>Spermatophyta</taxon>
        <taxon>Magnoliopsida</taxon>
        <taxon>eudicotyledons</taxon>
        <taxon>Gunneridae</taxon>
        <taxon>Pentapetalae</taxon>
        <taxon>asterids</taxon>
        <taxon>lamiids</taxon>
        <taxon>Lamiales</taxon>
        <taxon>Gesneriaceae</taxon>
        <taxon>Didymocarpoideae</taxon>
        <taxon>Trichosporeae</taxon>
        <taxon>Loxocarpinae</taxon>
        <taxon>Dorcoceras</taxon>
    </lineage>
</organism>
<dbReference type="Proteomes" id="UP000250235">
    <property type="component" value="Unassembled WGS sequence"/>
</dbReference>
<protein>
    <submittedName>
        <fullName evidence="1">Uncharacterized protein</fullName>
    </submittedName>
</protein>
<dbReference type="EMBL" id="KQ990357">
    <property type="protein sequence ID" value="KZV53485.1"/>
    <property type="molecule type" value="Genomic_DNA"/>
</dbReference>
<accession>A0A2Z7D2K2</accession>
<gene>
    <name evidence="1" type="ORF">F511_14851</name>
</gene>
<name>A0A2Z7D2K2_9LAMI</name>